<organism evidence="10 11">
    <name type="scientific">Paenibacillus protaetiae</name>
    <dbReference type="NCBI Taxonomy" id="2509456"/>
    <lineage>
        <taxon>Bacteria</taxon>
        <taxon>Bacillati</taxon>
        <taxon>Bacillota</taxon>
        <taxon>Bacilli</taxon>
        <taxon>Bacillales</taxon>
        <taxon>Paenibacillaceae</taxon>
        <taxon>Paenibacillus</taxon>
    </lineage>
</organism>
<evidence type="ECO:0000256" key="2">
    <source>
        <dbReference type="ARBA" id="ARBA00007886"/>
    </source>
</evidence>
<dbReference type="KEGG" id="pprt:ET464_05095"/>
<evidence type="ECO:0000259" key="9">
    <source>
        <dbReference type="Pfam" id="PF25198"/>
    </source>
</evidence>
<keyword evidence="7" id="KW-0449">Lipoprotein</keyword>
<dbReference type="PANTHER" id="PTHR35789">
    <property type="entry name" value="SPORE GERMINATION PROTEIN B3"/>
    <property type="match status" value="1"/>
</dbReference>
<evidence type="ECO:0000256" key="4">
    <source>
        <dbReference type="ARBA" id="ARBA00022729"/>
    </source>
</evidence>
<dbReference type="PANTHER" id="PTHR35789:SF1">
    <property type="entry name" value="SPORE GERMINATION PROTEIN B3"/>
    <property type="match status" value="1"/>
</dbReference>
<dbReference type="InterPro" id="IPR008844">
    <property type="entry name" value="Spore_GerAC-like"/>
</dbReference>
<evidence type="ECO:0000256" key="3">
    <source>
        <dbReference type="ARBA" id="ARBA00022544"/>
    </source>
</evidence>
<dbReference type="OrthoDB" id="2380468at2"/>
<keyword evidence="5" id="KW-0472">Membrane</keyword>
<evidence type="ECO:0000256" key="7">
    <source>
        <dbReference type="ARBA" id="ARBA00023288"/>
    </source>
</evidence>
<comment type="similarity">
    <text evidence="2">Belongs to the GerABKC lipoprotein family.</text>
</comment>
<keyword evidence="11" id="KW-1185">Reference proteome</keyword>
<evidence type="ECO:0000256" key="5">
    <source>
        <dbReference type="ARBA" id="ARBA00023136"/>
    </source>
</evidence>
<keyword evidence="4" id="KW-0732">Signal</keyword>
<feature type="domain" description="Spore germination protein N-terminal" evidence="9">
    <location>
        <begin position="25"/>
        <end position="200"/>
    </location>
</feature>
<evidence type="ECO:0000259" key="8">
    <source>
        <dbReference type="Pfam" id="PF05504"/>
    </source>
</evidence>
<dbReference type="GO" id="GO:0016020">
    <property type="term" value="C:membrane"/>
    <property type="evidence" value="ECO:0007669"/>
    <property type="project" value="UniProtKB-SubCell"/>
</dbReference>
<dbReference type="InterPro" id="IPR046953">
    <property type="entry name" value="Spore_GerAC-like_C"/>
</dbReference>
<comment type="subcellular location">
    <subcellularLocation>
        <location evidence="1">Membrane</location>
        <topology evidence="1">Lipid-anchor</topology>
    </subcellularLocation>
</comment>
<proteinExistence type="inferred from homology"/>
<dbReference type="Pfam" id="PF25198">
    <property type="entry name" value="Spore_GerAC_N"/>
    <property type="match status" value="1"/>
</dbReference>
<feature type="domain" description="Spore germination GerAC-like C-terminal" evidence="8">
    <location>
        <begin position="219"/>
        <end position="353"/>
    </location>
</feature>
<evidence type="ECO:0000313" key="11">
    <source>
        <dbReference type="Proteomes" id="UP000293568"/>
    </source>
</evidence>
<sequence>MTVRLRNIGICFILASLLLLPGCGNSRDIQNLAYVTALGMDYVNGKYMSYVQVLNFTNIAKSENVELGKKIPIWIGAADGETVSGSLADITTTSQIPLFWGHLKVIVVTENMIKHGLRDIYSTLNRGRDVRYNILVYGTKEDIPKLLTQTSLFNLSPLDTILFTGAQLGSQKTYLLPLKGHRGISNMNETGNPGYLPSISLSPENWSEDKKSKDMFQISGAYFFTKTKYKNWMSLGDLKGIRWMNRHLEQTPLQVPAEGQYKAVLTVVNPRSKIKPIVKGSDVQFDIHLDVKSTLTELVEDVPFGQLEKEAAQAIEKEIRETYKKALSKECDPFQLGEALYRQNPSLYNKLSANGETFFLQPDSLRHVIATVHITTVGKYKGHVQRQVK</sequence>
<dbReference type="EMBL" id="CP035492">
    <property type="protein sequence ID" value="QAY65851.1"/>
    <property type="molecule type" value="Genomic_DNA"/>
</dbReference>
<dbReference type="NCBIfam" id="TIGR02887">
    <property type="entry name" value="spore_ger_x_C"/>
    <property type="match status" value="1"/>
</dbReference>
<dbReference type="Proteomes" id="UP000293568">
    <property type="component" value="Chromosome"/>
</dbReference>
<dbReference type="InterPro" id="IPR057336">
    <property type="entry name" value="GerAC_N"/>
</dbReference>
<dbReference type="Pfam" id="PF05504">
    <property type="entry name" value="Spore_GerAC"/>
    <property type="match status" value="1"/>
</dbReference>
<keyword evidence="3" id="KW-0309">Germination</keyword>
<protein>
    <submittedName>
        <fullName evidence="10">Ger(X)C family spore germination protein</fullName>
    </submittedName>
</protein>
<dbReference type="Gene3D" id="3.30.300.210">
    <property type="entry name" value="Nutrient germinant receptor protein C, domain 3"/>
    <property type="match status" value="1"/>
</dbReference>
<evidence type="ECO:0000313" key="10">
    <source>
        <dbReference type="EMBL" id="QAY65851.1"/>
    </source>
</evidence>
<dbReference type="RefSeq" id="WP_129438810.1">
    <property type="nucleotide sequence ID" value="NZ_CP035492.1"/>
</dbReference>
<evidence type="ECO:0000256" key="6">
    <source>
        <dbReference type="ARBA" id="ARBA00023139"/>
    </source>
</evidence>
<accession>A0A4V0YEY7</accession>
<dbReference type="GO" id="GO:0009847">
    <property type="term" value="P:spore germination"/>
    <property type="evidence" value="ECO:0007669"/>
    <property type="project" value="InterPro"/>
</dbReference>
<reference evidence="10 11" key="1">
    <citation type="submission" date="2019-01" db="EMBL/GenBank/DDBJ databases">
        <title>Genome sequencing of strain FW100M-2.</title>
        <authorList>
            <person name="Heo J."/>
            <person name="Kim S.-J."/>
            <person name="Kim J.-S."/>
            <person name="Hong S.-B."/>
            <person name="Kwon S.-W."/>
        </authorList>
    </citation>
    <scope>NUCLEOTIDE SEQUENCE [LARGE SCALE GENOMIC DNA]</scope>
    <source>
        <strain evidence="10 11">FW100M-2</strain>
    </source>
</reference>
<name>A0A4V0YEY7_9BACL</name>
<dbReference type="InterPro" id="IPR038501">
    <property type="entry name" value="Spore_GerAC_C_sf"/>
</dbReference>
<dbReference type="AlphaFoldDB" id="A0A4V0YEY7"/>
<evidence type="ECO:0000256" key="1">
    <source>
        <dbReference type="ARBA" id="ARBA00004635"/>
    </source>
</evidence>
<gene>
    <name evidence="10" type="ORF">ET464_05095</name>
</gene>
<keyword evidence="6" id="KW-0564">Palmitate</keyword>